<dbReference type="AlphaFoldDB" id="Q75JF8"/>
<evidence type="ECO:0000313" key="2">
    <source>
        <dbReference type="Proteomes" id="UP000002195"/>
    </source>
</evidence>
<proteinExistence type="predicted"/>
<dbReference type="eggNOG" id="ENOG502REXS">
    <property type="taxonomic scope" value="Eukaryota"/>
</dbReference>
<dbReference type="VEuPathDB" id="AmoebaDB:DDB_G0276131"/>
<keyword evidence="2" id="KW-1185">Reference proteome</keyword>
<name>Q75JF8_DICDI</name>
<dbReference type="EMBL" id="AAFI02000014">
    <property type="protein sequence ID" value="EAL69365.1"/>
    <property type="molecule type" value="Genomic_DNA"/>
</dbReference>
<evidence type="ECO:0000313" key="1">
    <source>
        <dbReference type="EMBL" id="EAL69365.1"/>
    </source>
</evidence>
<comment type="caution">
    <text evidence="1">The sequence shown here is derived from an EMBL/GenBank/DDBJ whole genome shotgun (WGS) entry which is preliminary data.</text>
</comment>
<dbReference type="GeneID" id="8620291"/>
<dbReference type="dictyBase" id="DDB_G0276131"/>
<accession>Q75JF8</accession>
<dbReference type="PaxDb" id="44689-DDB0233286"/>
<sequence>MSCKKNNCNSKSCNTLTDLKEEESKKLIRSEDGVKFYDDEFIFYQEGNIPVIVTFPHSGKLKLKDIPIRKSGCIDPDWWTEDLAICMIQAFNCISCCCGCTVKDKDDNKAECCKPSSSSSSCSPTTTSEECSCCNINISSNKVDYKLECPRPYIVYSKIHREMCDFNRGESSAFEDERMKPHYQLYHDTIKSFISKIKSENPQYYNGGKVTLLDIHGQSDIPSHILRGTKDTNTVKPMLKHLGNDSFIGENSIFGYLLNVGGIDVFPLNNLPSDQTTDPTNPKYVPPNKIPHNKNESYNPLNPYIEHPEFNGAFTVINYSKNYTINCIQVEIGYLWRSTIENRIKFSRTLRSSILNFINNYV</sequence>
<dbReference type="Proteomes" id="UP000002195">
    <property type="component" value="Unassembled WGS sequence"/>
</dbReference>
<dbReference type="OMA" id="CIQVEIG"/>
<organism evidence="1 2">
    <name type="scientific">Dictyostelium discoideum</name>
    <name type="common">Social amoeba</name>
    <dbReference type="NCBI Taxonomy" id="44689"/>
    <lineage>
        <taxon>Eukaryota</taxon>
        <taxon>Amoebozoa</taxon>
        <taxon>Evosea</taxon>
        <taxon>Eumycetozoa</taxon>
        <taxon>Dictyostelia</taxon>
        <taxon>Dictyosteliales</taxon>
        <taxon>Dictyosteliaceae</taxon>
        <taxon>Dictyostelium</taxon>
    </lineage>
</organism>
<reference evidence="1 2" key="1">
    <citation type="journal article" date="2005" name="Nature">
        <title>The genome of the social amoeba Dictyostelium discoideum.</title>
        <authorList>
            <consortium name="The Dictyostelium discoideum Sequencing Consortium"/>
            <person name="Eichinger L."/>
            <person name="Pachebat J.A."/>
            <person name="Glockner G."/>
            <person name="Rajandream M.A."/>
            <person name="Sucgang R."/>
            <person name="Berriman M."/>
            <person name="Song J."/>
            <person name="Olsen R."/>
            <person name="Szafranski K."/>
            <person name="Xu Q."/>
            <person name="Tunggal B."/>
            <person name="Kummerfeld S."/>
            <person name="Madera M."/>
            <person name="Konfortov B.A."/>
            <person name="Rivero F."/>
            <person name="Bankier A.T."/>
            <person name="Lehmann R."/>
            <person name="Hamlin N."/>
            <person name="Davies R."/>
            <person name="Gaudet P."/>
            <person name="Fey P."/>
            <person name="Pilcher K."/>
            <person name="Chen G."/>
            <person name="Saunders D."/>
            <person name="Sodergren E."/>
            <person name="Davis P."/>
            <person name="Kerhornou A."/>
            <person name="Nie X."/>
            <person name="Hall N."/>
            <person name="Anjard C."/>
            <person name="Hemphill L."/>
            <person name="Bason N."/>
            <person name="Farbrother P."/>
            <person name="Desany B."/>
            <person name="Just E."/>
            <person name="Morio T."/>
            <person name="Rost R."/>
            <person name="Churcher C."/>
            <person name="Cooper J."/>
            <person name="Haydock S."/>
            <person name="van Driessche N."/>
            <person name="Cronin A."/>
            <person name="Goodhead I."/>
            <person name="Muzny D."/>
            <person name="Mourier T."/>
            <person name="Pain A."/>
            <person name="Lu M."/>
            <person name="Harper D."/>
            <person name="Lindsay R."/>
            <person name="Hauser H."/>
            <person name="James K."/>
            <person name="Quiles M."/>
            <person name="Madan Babu M."/>
            <person name="Saito T."/>
            <person name="Buchrieser C."/>
            <person name="Wardroper A."/>
            <person name="Felder M."/>
            <person name="Thangavelu M."/>
            <person name="Johnson D."/>
            <person name="Knights A."/>
            <person name="Loulseged H."/>
            <person name="Mungall K."/>
            <person name="Oliver K."/>
            <person name="Price C."/>
            <person name="Quail M.A."/>
            <person name="Urushihara H."/>
            <person name="Hernandez J."/>
            <person name="Rabbinowitsch E."/>
            <person name="Steffen D."/>
            <person name="Sanders M."/>
            <person name="Ma J."/>
            <person name="Kohara Y."/>
            <person name="Sharp S."/>
            <person name="Simmonds M."/>
            <person name="Spiegler S."/>
            <person name="Tivey A."/>
            <person name="Sugano S."/>
            <person name="White B."/>
            <person name="Walker D."/>
            <person name="Woodward J."/>
            <person name="Winckler T."/>
            <person name="Tanaka Y."/>
            <person name="Shaulsky G."/>
            <person name="Schleicher M."/>
            <person name="Weinstock G."/>
            <person name="Rosenthal A."/>
            <person name="Cox E.C."/>
            <person name="Chisholm R.L."/>
            <person name="Gibbs R."/>
            <person name="Loomis W.F."/>
            <person name="Platzer M."/>
            <person name="Kay R.R."/>
            <person name="Williams J."/>
            <person name="Dear P.H."/>
            <person name="Noegel A.A."/>
            <person name="Barrell B."/>
            <person name="Kuspa A."/>
        </authorList>
    </citation>
    <scope>NUCLEOTIDE SEQUENCE [LARGE SCALE GENOMIC DNA]</scope>
    <source>
        <strain evidence="1 2">AX4</strain>
    </source>
</reference>
<protein>
    <recommendedName>
        <fullName evidence="3">N-formylglutamate amidohydrolase</fullName>
    </recommendedName>
</protein>
<dbReference type="HOGENOM" id="CLU_765985_0_0_1"/>
<dbReference type="KEGG" id="ddi:DDB_G0276131"/>
<dbReference type="RefSeq" id="XP_643248.1">
    <property type="nucleotide sequence ID" value="XM_638156.1"/>
</dbReference>
<evidence type="ECO:0008006" key="3">
    <source>
        <dbReference type="Google" id="ProtNLM"/>
    </source>
</evidence>
<dbReference type="Gene3D" id="3.40.630.40">
    <property type="entry name" value="Zn-dependent exopeptidases"/>
    <property type="match status" value="1"/>
</dbReference>
<accession>Q552G2</accession>
<gene>
    <name evidence="1" type="ORF">DDB_G0276131</name>
</gene>
<dbReference type="InParanoid" id="Q75JF8"/>